<reference evidence="1 2" key="1">
    <citation type="submission" date="2019-06" db="EMBL/GenBank/DDBJ databases">
        <title>Complete genome of Microbacterium foliorum M2.</title>
        <authorList>
            <person name="Cao G."/>
        </authorList>
    </citation>
    <scope>NUCLEOTIDE SEQUENCE [LARGE SCALE GENOMIC DNA]</scope>
    <source>
        <strain evidence="1 2">M2</strain>
    </source>
</reference>
<dbReference type="EMBL" id="CP041040">
    <property type="protein sequence ID" value="QDE35637.1"/>
    <property type="molecule type" value="Genomic_DNA"/>
</dbReference>
<dbReference type="OrthoDB" id="5065671at2"/>
<sequence>MHISTTEASRESHGLELVGARALREWITGEQEQYSRVFLVESGAGAESVADLAGEDDAVLLHAQSGPYDGPADAVRFTGALSEIGDELFFGELGVELQDYVAAAYVQIIGPTTVGFFDETSWQSFLDDADLARRTGVFPSSLIDPRVLLANRRALAAPGELATPSAIRVGSDGLVSVGMQGEVVGEVDELKTVIESCVPRAVAFGGLAPSRELIEDLTVRGWIGRYLNATDLIKMLRLENGITRISGFGWSLIDDDRADAEPLSSDPLLLEASDGFVLADTATLRRQLLSPMTAKVVAATQTSSAPEVAVERLARECGLSESHASTLCRDAATALNIHFGTQVDASRRATPGSGR</sequence>
<proteinExistence type="predicted"/>
<organism evidence="1 2">
    <name type="scientific">Microbacterium foliorum</name>
    <dbReference type="NCBI Taxonomy" id="104336"/>
    <lineage>
        <taxon>Bacteria</taxon>
        <taxon>Bacillati</taxon>
        <taxon>Actinomycetota</taxon>
        <taxon>Actinomycetes</taxon>
        <taxon>Micrococcales</taxon>
        <taxon>Microbacteriaceae</taxon>
        <taxon>Microbacterium</taxon>
    </lineage>
</organism>
<evidence type="ECO:0000313" key="1">
    <source>
        <dbReference type="EMBL" id="QDE35637.1"/>
    </source>
</evidence>
<dbReference type="AlphaFoldDB" id="A0A4Y5YSB4"/>
<evidence type="ECO:0000313" key="2">
    <source>
        <dbReference type="Proteomes" id="UP000316125"/>
    </source>
</evidence>
<dbReference type="NCBIfam" id="NF041823">
    <property type="entry name" value="daptide_RRE"/>
    <property type="match status" value="1"/>
</dbReference>
<dbReference type="RefSeq" id="WP_140037810.1">
    <property type="nucleotide sequence ID" value="NZ_CP041040.1"/>
</dbReference>
<name>A0A4Y5YSB4_9MICO</name>
<accession>A0A4Y5YSB4</accession>
<protein>
    <submittedName>
        <fullName evidence="1">Uncharacterized protein</fullName>
    </submittedName>
</protein>
<dbReference type="Proteomes" id="UP000316125">
    <property type="component" value="Chromosome"/>
</dbReference>
<dbReference type="InterPro" id="IPR049693">
    <property type="entry name" value="Daptide_RRE"/>
</dbReference>
<gene>
    <name evidence="1" type="ORF">FIV50_13075</name>
</gene>